<gene>
    <name evidence="2" type="ORF">KQ486_08520</name>
</gene>
<sequence length="166" mass="19972">MLLLSLILHGVTFIFLFLLYQKLQENKERENVIEQKEKEIDELFHNYLVEIKEENQKFTEQINKMKKQQDKQRTQQQQSKESVIEKEDSTEFEEEPFFTKENFPDELDYEPLIPQEEHEPVYELTMESRVMHLYDQGYSADQIAKQLNVGVTEIELMIKIHTQLSN</sequence>
<reference evidence="2 3" key="1">
    <citation type="journal article" date="2011" name="Int. J. Syst. Evol. Microbiol.">
        <title>Allobacillus halotolerans gen. nov., sp. nov. isolated from shrimp paste.</title>
        <authorList>
            <person name="Sheu S.Y."/>
            <person name="Arun A.B."/>
            <person name="Jiang S.R."/>
            <person name="Young C.C."/>
            <person name="Chen W.M."/>
        </authorList>
    </citation>
    <scope>NUCLEOTIDE SEQUENCE [LARGE SCALE GENOMIC DNA]</scope>
    <source>
        <strain evidence="2 3">LMG 24826</strain>
    </source>
</reference>
<evidence type="ECO:0000313" key="3">
    <source>
        <dbReference type="Proteomes" id="UP000812672"/>
    </source>
</evidence>
<dbReference type="EMBL" id="JAHLZF010000011">
    <property type="protein sequence ID" value="MBU6081063.1"/>
    <property type="molecule type" value="Genomic_DNA"/>
</dbReference>
<evidence type="ECO:0000313" key="2">
    <source>
        <dbReference type="EMBL" id="MBU6081063.1"/>
    </source>
</evidence>
<name>A0ABS6GQ52_9BACI</name>
<dbReference type="Proteomes" id="UP000812672">
    <property type="component" value="Unassembled WGS sequence"/>
</dbReference>
<accession>A0ABS6GQ52</accession>
<feature type="region of interest" description="Disordered" evidence="1">
    <location>
        <begin position="62"/>
        <end position="97"/>
    </location>
</feature>
<dbReference type="RefSeq" id="WP_144159314.1">
    <property type="nucleotide sequence ID" value="NZ_CAUPKR010000005.1"/>
</dbReference>
<organism evidence="2 3">
    <name type="scientific">Allobacillus halotolerans</name>
    <dbReference type="NCBI Taxonomy" id="570278"/>
    <lineage>
        <taxon>Bacteria</taxon>
        <taxon>Bacillati</taxon>
        <taxon>Bacillota</taxon>
        <taxon>Bacilli</taxon>
        <taxon>Bacillales</taxon>
        <taxon>Bacillaceae</taxon>
        <taxon>Allobacillus</taxon>
    </lineage>
</organism>
<protein>
    <recommendedName>
        <fullName evidence="4">Swarming motility protein SwrB</fullName>
    </recommendedName>
</protein>
<proteinExistence type="predicted"/>
<keyword evidence="3" id="KW-1185">Reference proteome</keyword>
<evidence type="ECO:0008006" key="4">
    <source>
        <dbReference type="Google" id="ProtNLM"/>
    </source>
</evidence>
<evidence type="ECO:0000256" key="1">
    <source>
        <dbReference type="SAM" id="MobiDB-lite"/>
    </source>
</evidence>
<comment type="caution">
    <text evidence="2">The sequence shown here is derived from an EMBL/GenBank/DDBJ whole genome shotgun (WGS) entry which is preliminary data.</text>
</comment>